<dbReference type="InterPro" id="IPR039204">
    <property type="entry name" value="MRS2-like"/>
</dbReference>
<name>A0AAW0Z6Q9_9TREE</name>
<keyword evidence="3 12" id="KW-0813">Transport</keyword>
<evidence type="ECO:0000256" key="8">
    <source>
        <dbReference type="ARBA" id="ARBA00022989"/>
    </source>
</evidence>
<evidence type="ECO:0000256" key="10">
    <source>
        <dbReference type="ARBA" id="ARBA00023128"/>
    </source>
</evidence>
<dbReference type="EMBL" id="JBCAWK010000001">
    <property type="protein sequence ID" value="KAK8869654.1"/>
    <property type="molecule type" value="Genomic_DNA"/>
</dbReference>
<evidence type="ECO:0000256" key="3">
    <source>
        <dbReference type="ARBA" id="ARBA00022448"/>
    </source>
</evidence>
<evidence type="ECO:0000313" key="15">
    <source>
        <dbReference type="Proteomes" id="UP001388673"/>
    </source>
</evidence>
<keyword evidence="6 12" id="KW-0460">Magnesium</keyword>
<dbReference type="FunFam" id="2.40.128.330:FF:000002">
    <property type="entry name" value="Inner membrane magnesium transporter mrs2"/>
    <property type="match status" value="1"/>
</dbReference>
<evidence type="ECO:0000256" key="9">
    <source>
        <dbReference type="ARBA" id="ARBA00023065"/>
    </source>
</evidence>
<comment type="similarity">
    <text evidence="2 12">Belongs to the CorA metal ion transporter (MIT) (TC 1.A.35) family.</text>
</comment>
<dbReference type="KEGG" id="kne:92177482"/>
<dbReference type="AlphaFoldDB" id="A0AAW0Z6Q9"/>
<proteinExistence type="inferred from homology"/>
<feature type="region of interest" description="Disordered" evidence="13">
    <location>
        <begin position="63"/>
        <end position="94"/>
    </location>
</feature>
<evidence type="ECO:0000256" key="5">
    <source>
        <dbReference type="ARBA" id="ARBA00022792"/>
    </source>
</evidence>
<dbReference type="PANTHER" id="PTHR13890:SF0">
    <property type="entry name" value="MAGNESIUM TRANSPORTER MRS2 HOMOLOG, MITOCHONDRIAL"/>
    <property type="match status" value="1"/>
</dbReference>
<keyword evidence="11 12" id="KW-0472">Membrane</keyword>
<evidence type="ECO:0000313" key="14">
    <source>
        <dbReference type="EMBL" id="KAK8869654.1"/>
    </source>
</evidence>
<dbReference type="Gene3D" id="1.20.58.340">
    <property type="entry name" value="Magnesium transport protein CorA, transmembrane region"/>
    <property type="match status" value="1"/>
</dbReference>
<evidence type="ECO:0000256" key="13">
    <source>
        <dbReference type="SAM" id="MobiDB-lite"/>
    </source>
</evidence>
<keyword evidence="5 12" id="KW-0999">Mitochondrion inner membrane</keyword>
<dbReference type="FunFam" id="1.20.58.340:FF:000031">
    <property type="entry name" value="Chromosome 12, whole genome shotgun sequence"/>
    <property type="match status" value="1"/>
</dbReference>
<dbReference type="CDD" id="cd12823">
    <property type="entry name" value="Mrs2_Mfm1p-like"/>
    <property type="match status" value="1"/>
</dbReference>
<protein>
    <recommendedName>
        <fullName evidence="12">Magnesium transporter</fullName>
    </recommendedName>
</protein>
<keyword evidence="9 12" id="KW-0406">Ion transport</keyword>
<comment type="caution">
    <text evidence="14">The sequence shown here is derived from an EMBL/GenBank/DDBJ whole genome shotgun (WGS) entry which is preliminary data.</text>
</comment>
<evidence type="ECO:0000256" key="6">
    <source>
        <dbReference type="ARBA" id="ARBA00022842"/>
    </source>
</evidence>
<evidence type="ECO:0000256" key="1">
    <source>
        <dbReference type="ARBA" id="ARBA00004448"/>
    </source>
</evidence>
<dbReference type="Proteomes" id="UP001388673">
    <property type="component" value="Unassembled WGS sequence"/>
</dbReference>
<evidence type="ECO:0000256" key="2">
    <source>
        <dbReference type="ARBA" id="ARBA00009765"/>
    </source>
</evidence>
<keyword evidence="15" id="KW-1185">Reference proteome</keyword>
<evidence type="ECO:0000256" key="4">
    <source>
        <dbReference type="ARBA" id="ARBA00022692"/>
    </source>
</evidence>
<dbReference type="Pfam" id="PF22099">
    <property type="entry name" value="MRS2-like"/>
    <property type="match status" value="1"/>
</dbReference>
<dbReference type="GO" id="GO:0005743">
    <property type="term" value="C:mitochondrial inner membrane"/>
    <property type="evidence" value="ECO:0007669"/>
    <property type="project" value="UniProtKB-SubCell"/>
</dbReference>
<keyword evidence="10" id="KW-0496">Mitochondrion</keyword>
<dbReference type="GeneID" id="92177482"/>
<feature type="transmembrane region" description="Helical" evidence="12">
    <location>
        <begin position="407"/>
        <end position="426"/>
    </location>
</feature>
<dbReference type="PANTHER" id="PTHR13890">
    <property type="entry name" value="RNA SPLICING PROTEIN MRS2, MITOCHONDRIAL"/>
    <property type="match status" value="1"/>
</dbReference>
<organism evidence="14 15">
    <name type="scientific">Kwoniella newhampshirensis</name>
    <dbReference type="NCBI Taxonomy" id="1651941"/>
    <lineage>
        <taxon>Eukaryota</taxon>
        <taxon>Fungi</taxon>
        <taxon>Dikarya</taxon>
        <taxon>Basidiomycota</taxon>
        <taxon>Agaricomycotina</taxon>
        <taxon>Tremellomycetes</taxon>
        <taxon>Tremellales</taxon>
        <taxon>Cryptococcaceae</taxon>
        <taxon>Kwoniella</taxon>
    </lineage>
</organism>
<dbReference type="RefSeq" id="XP_066805900.1">
    <property type="nucleotide sequence ID" value="XM_066943358.1"/>
</dbReference>
<gene>
    <name evidence="14" type="ORF">IAR55_000222</name>
</gene>
<keyword evidence="4 12" id="KW-0812">Transmembrane</keyword>
<reference evidence="14 15" key="1">
    <citation type="journal article" date="2024" name="bioRxiv">
        <title>Comparative genomics of Cryptococcus and Kwoniella reveals pathogenesis evolution and contrasting karyotype dynamics via intercentromeric recombination or chromosome fusion.</title>
        <authorList>
            <person name="Coelho M.A."/>
            <person name="David-Palma M."/>
            <person name="Shea T."/>
            <person name="Bowers K."/>
            <person name="McGinley-Smith S."/>
            <person name="Mohammad A.W."/>
            <person name="Gnirke A."/>
            <person name="Yurkov A.M."/>
            <person name="Nowrousian M."/>
            <person name="Sun S."/>
            <person name="Cuomo C.A."/>
            <person name="Heitman J."/>
        </authorList>
    </citation>
    <scope>NUCLEOTIDE SEQUENCE [LARGE SCALE GENOMIC DNA]</scope>
    <source>
        <strain evidence="14 15">CBS 13917</strain>
    </source>
</reference>
<comment type="subcellular location">
    <subcellularLocation>
        <location evidence="1 12">Mitochondrion inner membrane</location>
        <topology evidence="1 12">Multi-pass membrane protein</topology>
    </subcellularLocation>
</comment>
<dbReference type="GO" id="GO:0015095">
    <property type="term" value="F:magnesium ion transmembrane transporter activity"/>
    <property type="evidence" value="ECO:0007669"/>
    <property type="project" value="TreeGrafter"/>
</dbReference>
<feature type="transmembrane region" description="Helical" evidence="12">
    <location>
        <begin position="377"/>
        <end position="395"/>
    </location>
</feature>
<sequence length="594" mass="67369">MSKATQRLVNSLSSASHLRLTPIQRSSLQPPPPLFRPTCQCRSFFSRRSTSFWATSYPPDESNIPQVPYTPPPPDVPSSSATNVPQSDGQTKDRKQRYLDSLMDKAGELTLRCSILDADGNWRAEEGKYMKSELCREHDLDPRDLRKLDSLAPSLVPIILTRKTCILISMLHIRALIKPDRVIIFDTAGTQESELQRRFKYHLERNIRAGLELKEEDSNGEEEVVLPYEHRALESILVATANALEEEMAFTRQLVQHLLADLEDDINRENLKKLLHYSRRIVGFQSRARYVKSAVDEVLDSDEDLSAMYLTSRAQGKPRALHDHEQLELLLESFVKQVEEIVSEVDTTVANMNSTQEIAELMLDSGRNALLALDIKISIATLGVGTGALVAGLFGMNLTTELEHSPYAFLAVSGTASVIALFICLYGNKVLRRVRRVALSGRGPATYDRVMRSKRWDSSVAQFSQGSDPASVDRRAELAKKAIWDKMFWRRMRDPRHDLRDPRVDLRDPRMRGIDTRWSPDYLAAGHGAAIGPMWSDGGVDAMRKRRWTKGTLPCQAELDGENRQEHRSRWHHGLETDTGKWGRGGYTRRWGRE</sequence>
<dbReference type="Gene3D" id="2.40.128.330">
    <property type="match status" value="1"/>
</dbReference>
<dbReference type="GO" id="GO:0045016">
    <property type="term" value="P:mitochondrial magnesium ion transmembrane transport"/>
    <property type="evidence" value="ECO:0007669"/>
    <property type="project" value="TreeGrafter"/>
</dbReference>
<keyword evidence="8 12" id="KW-1133">Transmembrane helix</keyword>
<keyword evidence="7" id="KW-0809">Transit peptide</keyword>
<evidence type="ECO:0000256" key="12">
    <source>
        <dbReference type="RuleBase" id="RU366042"/>
    </source>
</evidence>
<accession>A0AAW0Z6Q9</accession>
<evidence type="ECO:0000256" key="7">
    <source>
        <dbReference type="ARBA" id="ARBA00022946"/>
    </source>
</evidence>
<evidence type="ECO:0000256" key="11">
    <source>
        <dbReference type="ARBA" id="ARBA00023136"/>
    </source>
</evidence>